<organism evidence="2 3">
    <name type="scientific">Cylindrobasidium torrendii FP15055 ss-10</name>
    <dbReference type="NCBI Taxonomy" id="1314674"/>
    <lineage>
        <taxon>Eukaryota</taxon>
        <taxon>Fungi</taxon>
        <taxon>Dikarya</taxon>
        <taxon>Basidiomycota</taxon>
        <taxon>Agaricomycotina</taxon>
        <taxon>Agaricomycetes</taxon>
        <taxon>Agaricomycetidae</taxon>
        <taxon>Agaricales</taxon>
        <taxon>Marasmiineae</taxon>
        <taxon>Physalacriaceae</taxon>
        <taxon>Cylindrobasidium</taxon>
    </lineage>
</organism>
<dbReference type="Proteomes" id="UP000054007">
    <property type="component" value="Unassembled WGS sequence"/>
</dbReference>
<evidence type="ECO:0000256" key="1">
    <source>
        <dbReference type="SAM" id="MobiDB-lite"/>
    </source>
</evidence>
<proteinExistence type="predicted"/>
<gene>
    <name evidence="2" type="ORF">CYLTODRAFT_484711</name>
</gene>
<dbReference type="EMBL" id="KN880431">
    <property type="protein sequence ID" value="KIY74399.1"/>
    <property type="molecule type" value="Genomic_DNA"/>
</dbReference>
<name>A0A0D7BW36_9AGAR</name>
<feature type="region of interest" description="Disordered" evidence="1">
    <location>
        <begin position="73"/>
        <end position="98"/>
    </location>
</feature>
<keyword evidence="3" id="KW-1185">Reference proteome</keyword>
<dbReference type="OrthoDB" id="3182478at2759"/>
<evidence type="ECO:0000313" key="2">
    <source>
        <dbReference type="EMBL" id="KIY74399.1"/>
    </source>
</evidence>
<protein>
    <submittedName>
        <fullName evidence="2">Uncharacterized protein</fullName>
    </submittedName>
</protein>
<dbReference type="AlphaFoldDB" id="A0A0D7BW36"/>
<sequence>MIRRPPTLLKMTDLDVEDVRQAARSHKAIQTSQQLVLSKLKPRADDPSFTVEDTNVVDFYYSAQKHLDRINRMNRDATQRPQTQQTQAYPLQAAPSQS</sequence>
<reference evidence="2 3" key="1">
    <citation type="journal article" date="2015" name="Fungal Genet. Biol.">
        <title>Evolution of novel wood decay mechanisms in Agaricales revealed by the genome sequences of Fistulina hepatica and Cylindrobasidium torrendii.</title>
        <authorList>
            <person name="Floudas D."/>
            <person name="Held B.W."/>
            <person name="Riley R."/>
            <person name="Nagy L.G."/>
            <person name="Koehler G."/>
            <person name="Ransdell A.S."/>
            <person name="Younus H."/>
            <person name="Chow J."/>
            <person name="Chiniquy J."/>
            <person name="Lipzen A."/>
            <person name="Tritt A."/>
            <person name="Sun H."/>
            <person name="Haridas S."/>
            <person name="LaButti K."/>
            <person name="Ohm R.A."/>
            <person name="Kues U."/>
            <person name="Blanchette R.A."/>
            <person name="Grigoriev I.V."/>
            <person name="Minto R.E."/>
            <person name="Hibbett D.S."/>
        </authorList>
    </citation>
    <scope>NUCLEOTIDE SEQUENCE [LARGE SCALE GENOMIC DNA]</scope>
    <source>
        <strain evidence="2 3">FP15055 ss-10</strain>
    </source>
</reference>
<accession>A0A0D7BW36</accession>
<evidence type="ECO:0000313" key="3">
    <source>
        <dbReference type="Proteomes" id="UP000054007"/>
    </source>
</evidence>